<name>J3PG00_GAET3</name>
<feature type="region of interest" description="Disordered" evidence="1">
    <location>
        <begin position="1"/>
        <end position="50"/>
    </location>
</feature>
<dbReference type="VEuPathDB" id="FungiDB:GGTG_12426"/>
<keyword evidence="4" id="KW-1185">Reference proteome</keyword>
<reference evidence="3" key="5">
    <citation type="submission" date="2018-04" db="UniProtKB">
        <authorList>
            <consortium name="EnsemblFungi"/>
        </authorList>
    </citation>
    <scope>IDENTIFICATION</scope>
    <source>
        <strain evidence="3">R3-111a-1</strain>
    </source>
</reference>
<reference evidence="4" key="1">
    <citation type="submission" date="2010-07" db="EMBL/GenBank/DDBJ databases">
        <title>The genome sequence of Gaeumannomyces graminis var. tritici strain R3-111a-1.</title>
        <authorList>
            <consortium name="The Broad Institute Genome Sequencing Platform"/>
            <person name="Ma L.-J."/>
            <person name="Dead R."/>
            <person name="Young S."/>
            <person name="Zeng Q."/>
            <person name="Koehrsen M."/>
            <person name="Alvarado L."/>
            <person name="Berlin A."/>
            <person name="Chapman S.B."/>
            <person name="Chen Z."/>
            <person name="Freedman E."/>
            <person name="Gellesch M."/>
            <person name="Goldberg J."/>
            <person name="Griggs A."/>
            <person name="Gujja S."/>
            <person name="Heilman E.R."/>
            <person name="Heiman D."/>
            <person name="Hepburn T."/>
            <person name="Howarth C."/>
            <person name="Jen D."/>
            <person name="Larson L."/>
            <person name="Mehta T."/>
            <person name="Neiman D."/>
            <person name="Pearson M."/>
            <person name="Roberts A."/>
            <person name="Saif S."/>
            <person name="Shea T."/>
            <person name="Shenoy N."/>
            <person name="Sisk P."/>
            <person name="Stolte C."/>
            <person name="Sykes S."/>
            <person name="Walk T."/>
            <person name="White J."/>
            <person name="Yandava C."/>
            <person name="Haas B."/>
            <person name="Nusbaum C."/>
            <person name="Birren B."/>
        </authorList>
    </citation>
    <scope>NUCLEOTIDE SEQUENCE [LARGE SCALE GENOMIC DNA]</scope>
    <source>
        <strain evidence="4">R3-111a-1</strain>
    </source>
</reference>
<dbReference type="RefSeq" id="XP_009228587.1">
    <property type="nucleotide sequence ID" value="XM_009230323.1"/>
</dbReference>
<dbReference type="EMBL" id="GL385402">
    <property type="protein sequence ID" value="EJT70253.1"/>
    <property type="molecule type" value="Genomic_DNA"/>
</dbReference>
<reference evidence="3" key="4">
    <citation type="journal article" date="2015" name="G3 (Bethesda)">
        <title>Genome sequences of three phytopathogenic species of the Magnaporthaceae family of fungi.</title>
        <authorList>
            <person name="Okagaki L.H."/>
            <person name="Nunes C.C."/>
            <person name="Sailsbery J."/>
            <person name="Clay B."/>
            <person name="Brown D."/>
            <person name="John T."/>
            <person name="Oh Y."/>
            <person name="Young N."/>
            <person name="Fitzgerald M."/>
            <person name="Haas B.J."/>
            <person name="Zeng Q."/>
            <person name="Young S."/>
            <person name="Adiconis X."/>
            <person name="Fan L."/>
            <person name="Levin J.Z."/>
            <person name="Mitchell T.K."/>
            <person name="Okubara P.A."/>
            <person name="Farman M.L."/>
            <person name="Kohn L.M."/>
            <person name="Birren B."/>
            <person name="Ma L.-J."/>
            <person name="Dean R.A."/>
        </authorList>
    </citation>
    <scope>NUCLEOTIDE SEQUENCE</scope>
    <source>
        <strain evidence="3">R3-111a-1</strain>
    </source>
</reference>
<proteinExistence type="predicted"/>
<protein>
    <submittedName>
        <fullName evidence="2 3">Uncharacterized protein</fullName>
    </submittedName>
</protein>
<evidence type="ECO:0000313" key="4">
    <source>
        <dbReference type="Proteomes" id="UP000006039"/>
    </source>
</evidence>
<dbReference type="Proteomes" id="UP000006039">
    <property type="component" value="Unassembled WGS sequence"/>
</dbReference>
<evidence type="ECO:0000256" key="1">
    <source>
        <dbReference type="SAM" id="MobiDB-lite"/>
    </source>
</evidence>
<dbReference type="AlphaFoldDB" id="J3PG00"/>
<organism evidence="2">
    <name type="scientific">Gaeumannomyces tritici (strain R3-111a-1)</name>
    <name type="common">Wheat and barley take-all root rot fungus</name>
    <name type="synonym">Gaeumannomyces graminis var. tritici</name>
    <dbReference type="NCBI Taxonomy" id="644352"/>
    <lineage>
        <taxon>Eukaryota</taxon>
        <taxon>Fungi</taxon>
        <taxon>Dikarya</taxon>
        <taxon>Ascomycota</taxon>
        <taxon>Pezizomycotina</taxon>
        <taxon>Sordariomycetes</taxon>
        <taxon>Sordariomycetidae</taxon>
        <taxon>Magnaporthales</taxon>
        <taxon>Magnaporthaceae</taxon>
        <taxon>Gaeumannomyces</taxon>
    </lineage>
</organism>
<reference evidence="2" key="3">
    <citation type="submission" date="2010-09" db="EMBL/GenBank/DDBJ databases">
        <title>Annotation of Gaeumannomyces graminis var. tritici R3-111a-1.</title>
        <authorList>
            <consortium name="The Broad Institute Genome Sequencing Platform"/>
            <person name="Ma L.-J."/>
            <person name="Dead R."/>
            <person name="Young S.K."/>
            <person name="Zeng Q."/>
            <person name="Gargeya S."/>
            <person name="Fitzgerald M."/>
            <person name="Haas B."/>
            <person name="Abouelleil A."/>
            <person name="Alvarado L."/>
            <person name="Arachchi H.M."/>
            <person name="Berlin A."/>
            <person name="Brown A."/>
            <person name="Chapman S.B."/>
            <person name="Chen Z."/>
            <person name="Dunbar C."/>
            <person name="Freedman E."/>
            <person name="Gearin G."/>
            <person name="Gellesch M."/>
            <person name="Goldberg J."/>
            <person name="Griggs A."/>
            <person name="Gujja S."/>
            <person name="Heiman D."/>
            <person name="Howarth C."/>
            <person name="Larson L."/>
            <person name="Lui A."/>
            <person name="MacDonald P.J.P."/>
            <person name="Mehta T."/>
            <person name="Montmayeur A."/>
            <person name="Murphy C."/>
            <person name="Neiman D."/>
            <person name="Pearson M."/>
            <person name="Priest M."/>
            <person name="Roberts A."/>
            <person name="Saif S."/>
            <person name="Shea T."/>
            <person name="Shenoy N."/>
            <person name="Sisk P."/>
            <person name="Stolte C."/>
            <person name="Sykes S."/>
            <person name="Yandava C."/>
            <person name="Wortman J."/>
            <person name="Nusbaum C."/>
            <person name="Birren B."/>
        </authorList>
    </citation>
    <scope>NUCLEOTIDE SEQUENCE</scope>
    <source>
        <strain evidence="2">R3-111a-1</strain>
    </source>
</reference>
<sequence length="50" mass="5538">MDGKYTKQGRVRRGEEGEEGEKSESVRGRVTFPQSGDLLDPEAGRLVCQV</sequence>
<evidence type="ECO:0000313" key="3">
    <source>
        <dbReference type="EnsemblFungi" id="EJT70253"/>
    </source>
</evidence>
<dbReference type="GeneID" id="20352884"/>
<dbReference type="EnsemblFungi" id="EJT70253">
    <property type="protein sequence ID" value="EJT70253"/>
    <property type="gene ID" value="GGTG_12426"/>
</dbReference>
<dbReference type="HOGENOM" id="CLU_3125173_0_0_1"/>
<evidence type="ECO:0000313" key="2">
    <source>
        <dbReference type="EMBL" id="EJT70253.1"/>
    </source>
</evidence>
<accession>J3PG00</accession>
<reference evidence="2" key="2">
    <citation type="submission" date="2010-07" db="EMBL/GenBank/DDBJ databases">
        <authorList>
            <consortium name="The Broad Institute Genome Sequencing Platform"/>
            <consortium name="Broad Institute Genome Sequencing Center for Infectious Disease"/>
            <person name="Ma L.-J."/>
            <person name="Dead R."/>
            <person name="Young S."/>
            <person name="Zeng Q."/>
            <person name="Koehrsen M."/>
            <person name="Alvarado L."/>
            <person name="Berlin A."/>
            <person name="Chapman S.B."/>
            <person name="Chen Z."/>
            <person name="Freedman E."/>
            <person name="Gellesch M."/>
            <person name="Goldberg J."/>
            <person name="Griggs A."/>
            <person name="Gujja S."/>
            <person name="Heilman E.R."/>
            <person name="Heiman D."/>
            <person name="Hepburn T."/>
            <person name="Howarth C."/>
            <person name="Jen D."/>
            <person name="Larson L."/>
            <person name="Mehta T."/>
            <person name="Neiman D."/>
            <person name="Pearson M."/>
            <person name="Roberts A."/>
            <person name="Saif S."/>
            <person name="Shea T."/>
            <person name="Shenoy N."/>
            <person name="Sisk P."/>
            <person name="Stolte C."/>
            <person name="Sykes S."/>
            <person name="Walk T."/>
            <person name="White J."/>
            <person name="Yandava C."/>
            <person name="Haas B."/>
            <person name="Nusbaum C."/>
            <person name="Birren B."/>
        </authorList>
    </citation>
    <scope>NUCLEOTIDE SEQUENCE</scope>
    <source>
        <strain evidence="2">R3-111a-1</strain>
    </source>
</reference>
<feature type="compositionally biased region" description="Basic and acidic residues" evidence="1">
    <location>
        <begin position="12"/>
        <end position="27"/>
    </location>
</feature>
<gene>
    <name evidence="3" type="primary">20352884</name>
    <name evidence="2" type="ORF">GGTG_12426</name>
</gene>